<sequence>MADQIELENNKTLIDEQGLINLPTGKMSLHMLRQVLRVLPFEMDLADADDNLIYFSDNDQRVNTRAPKQLGQPFVATFAKEEQEAVAMMLADLHKGAADHFEQWFPKNEQTIYVNFYAIRDIDGTFLGTLQFTGDITRIQGFRGIRTAFNAGKSDK</sequence>
<keyword evidence="2" id="KW-1185">Reference proteome</keyword>
<dbReference type="Pfam" id="PF13596">
    <property type="entry name" value="PAS_10"/>
    <property type="match status" value="1"/>
</dbReference>
<dbReference type="InterPro" id="IPR035965">
    <property type="entry name" value="PAS-like_dom_sf"/>
</dbReference>
<dbReference type="Gene3D" id="3.30.450.20">
    <property type="entry name" value="PAS domain"/>
    <property type="match status" value="1"/>
</dbReference>
<gene>
    <name evidence="1" type="ORF">QX99_02229</name>
</gene>
<proteinExistence type="predicted"/>
<name>A0A0D1LSV8_9LACO</name>
<dbReference type="EMBL" id="JWHU01000042">
    <property type="protein sequence ID" value="KIU19196.1"/>
    <property type="molecule type" value="Genomic_DNA"/>
</dbReference>
<dbReference type="PATRIC" id="fig|137591.25.peg.2190"/>
<organism evidence="1 2">
    <name type="scientific">Weissella cibaria</name>
    <dbReference type="NCBI Taxonomy" id="137591"/>
    <lineage>
        <taxon>Bacteria</taxon>
        <taxon>Bacillati</taxon>
        <taxon>Bacillota</taxon>
        <taxon>Bacilli</taxon>
        <taxon>Lactobacillales</taxon>
        <taxon>Lactobacillaceae</taxon>
        <taxon>Weissella</taxon>
    </lineage>
</organism>
<dbReference type="STRING" id="137591.AO080_03890"/>
<dbReference type="eggNOG" id="COG2461">
    <property type="taxonomic scope" value="Bacteria"/>
</dbReference>
<dbReference type="SUPFAM" id="SSF55785">
    <property type="entry name" value="PYP-like sensor domain (PAS domain)"/>
    <property type="match status" value="1"/>
</dbReference>
<dbReference type="AlphaFoldDB" id="A0A0D1LSV8"/>
<evidence type="ECO:0000313" key="1">
    <source>
        <dbReference type="EMBL" id="KIU19196.1"/>
    </source>
</evidence>
<dbReference type="Proteomes" id="UP000032287">
    <property type="component" value="Unassembled WGS sequence"/>
</dbReference>
<accession>A0A0D1LSV8</accession>
<protein>
    <submittedName>
        <fullName evidence="1">Uncharacterized protein</fullName>
    </submittedName>
</protein>
<reference evidence="1 2" key="1">
    <citation type="journal article" date="2015" name="Microbiology (Mosc.)">
        <title>Genomics of the Weissella cibaria species with an examination of its metabolic traits.</title>
        <authorList>
            <person name="Lynch K.M."/>
            <person name="Lucid A."/>
            <person name="Arendt E.K."/>
            <person name="Sleator R.D."/>
            <person name="Lucey B."/>
            <person name="Coffey A."/>
        </authorList>
    </citation>
    <scope>NUCLEOTIDE SEQUENCE [LARGE SCALE GENOMIC DNA]</scope>
    <source>
        <strain evidence="1 2">MG1</strain>
    </source>
</reference>
<dbReference type="RefSeq" id="WP_043707962.1">
    <property type="nucleotide sequence ID" value="NZ_CP012873.1"/>
</dbReference>
<comment type="caution">
    <text evidence="1">The sequence shown here is derived from an EMBL/GenBank/DDBJ whole genome shotgun (WGS) entry which is preliminary data.</text>
</comment>
<dbReference type="OrthoDB" id="9769774at2"/>
<dbReference type="KEGG" id="wcb:AO080_03890"/>
<evidence type="ECO:0000313" key="2">
    <source>
        <dbReference type="Proteomes" id="UP000032287"/>
    </source>
</evidence>